<dbReference type="AlphaFoldDB" id="A0A0V0ZEP0"/>
<dbReference type="Proteomes" id="UP000054653">
    <property type="component" value="Unassembled WGS sequence"/>
</dbReference>
<comment type="caution">
    <text evidence="2">The sequence shown here is derived from an EMBL/GenBank/DDBJ whole genome shotgun (WGS) entry which is preliminary data.</text>
</comment>
<proteinExistence type="predicted"/>
<evidence type="ECO:0000256" key="1">
    <source>
        <dbReference type="SAM" id="Phobius"/>
    </source>
</evidence>
<gene>
    <name evidence="2" type="ORF">T03_4965</name>
</gene>
<evidence type="ECO:0000313" key="2">
    <source>
        <dbReference type="EMBL" id="KRY10846.1"/>
    </source>
</evidence>
<organism evidence="2 3">
    <name type="scientific">Trichinella britovi</name>
    <name type="common">Parasitic roundworm</name>
    <dbReference type="NCBI Taxonomy" id="45882"/>
    <lineage>
        <taxon>Eukaryota</taxon>
        <taxon>Metazoa</taxon>
        <taxon>Ecdysozoa</taxon>
        <taxon>Nematoda</taxon>
        <taxon>Enoplea</taxon>
        <taxon>Dorylaimia</taxon>
        <taxon>Trichinellida</taxon>
        <taxon>Trichinellidae</taxon>
        <taxon>Trichinella</taxon>
    </lineage>
</organism>
<keyword evidence="1" id="KW-1133">Transmembrane helix</keyword>
<reference evidence="2 3" key="1">
    <citation type="submission" date="2015-01" db="EMBL/GenBank/DDBJ databases">
        <title>Evolution of Trichinella species and genotypes.</title>
        <authorList>
            <person name="Korhonen P.K."/>
            <person name="Edoardo P."/>
            <person name="Giuseppe L.R."/>
            <person name="Gasser R.B."/>
        </authorList>
    </citation>
    <scope>NUCLEOTIDE SEQUENCE [LARGE SCALE GENOMIC DNA]</scope>
    <source>
        <strain evidence="2">ISS120</strain>
    </source>
</reference>
<keyword evidence="3" id="KW-1185">Reference proteome</keyword>
<sequence>MLGAPNVKKISSSFDATSSARFNISGLKMQNFYTWARDIKFVLISGLTTRLFGSFLALFLWHSSQNVRNKWQASCVTFADLFCASQNVIFSPP</sequence>
<dbReference type="EMBL" id="JYDI01003828">
    <property type="protein sequence ID" value="KRY10846.1"/>
    <property type="molecule type" value="Genomic_DNA"/>
</dbReference>
<accession>A0A0V0ZEP0</accession>
<name>A0A0V0ZEP0_TRIBR</name>
<evidence type="ECO:0000313" key="3">
    <source>
        <dbReference type="Proteomes" id="UP000054653"/>
    </source>
</evidence>
<feature type="transmembrane region" description="Helical" evidence="1">
    <location>
        <begin position="41"/>
        <end position="61"/>
    </location>
</feature>
<protein>
    <submittedName>
        <fullName evidence="2">Uncharacterized protein</fullName>
    </submittedName>
</protein>
<keyword evidence="1" id="KW-0812">Transmembrane</keyword>
<keyword evidence="1" id="KW-0472">Membrane</keyword>